<feature type="compositionally biased region" description="Basic residues" evidence="7">
    <location>
        <begin position="184"/>
        <end position="196"/>
    </location>
</feature>
<feature type="domain" description="PPM-type phosphatase" evidence="8">
    <location>
        <begin position="252"/>
        <end position="581"/>
    </location>
</feature>
<keyword evidence="3 6" id="KW-0378">Hydrolase</keyword>
<feature type="region of interest" description="Disordered" evidence="7">
    <location>
        <begin position="168"/>
        <end position="212"/>
    </location>
</feature>
<reference evidence="9" key="1">
    <citation type="submission" date="2023-07" db="EMBL/GenBank/DDBJ databases">
        <authorList>
            <consortium name="AG Swart"/>
            <person name="Singh M."/>
            <person name="Singh A."/>
            <person name="Seah K."/>
            <person name="Emmerich C."/>
        </authorList>
    </citation>
    <scope>NUCLEOTIDE SEQUENCE</scope>
    <source>
        <strain evidence="9">DP1</strain>
    </source>
</reference>
<name>A0AAD2DAR2_EUPCR</name>
<evidence type="ECO:0000256" key="7">
    <source>
        <dbReference type="SAM" id="MobiDB-lite"/>
    </source>
</evidence>
<dbReference type="InterPro" id="IPR000222">
    <property type="entry name" value="PP2C_BS"/>
</dbReference>
<dbReference type="EMBL" id="CAMPGE010030005">
    <property type="protein sequence ID" value="CAI2387499.1"/>
    <property type="molecule type" value="Genomic_DNA"/>
</dbReference>
<keyword evidence="10" id="KW-1185">Reference proteome</keyword>
<gene>
    <name evidence="9" type="ORF">ECRASSUSDP1_LOCUS29132</name>
</gene>
<comment type="similarity">
    <text evidence="6">Belongs to the PP2C family.</text>
</comment>
<sequence length="615" mass="69822">MRSIDVNDRAIKDAFKSYQYSLSRSKKNFFYKRGNSNDSKVVNSKYGGHFTKYRTRQNSPNRPIKPRENIHDNLHNFQMFHKVSERKLQVPKRRIETGKINFVLGKKKPKRFVGESQATGDSTYWTTSHTKSLTRENFKKKNSPKSSWSTPFAKKINLKSSAIDDIFKSENSQKRETEGPSSYKAKRFNATHHMEKRRTEKSTTEESKDRVPVAAVPEIKPFKGAVIDPNNIVQEYQEKESIKICSVFEKSRTGFIPIGPETGFQAKTNQDAYMTVKSFCGVPGQYFLGVFDGHGYNGHKVSKYIKKKLPKNIRSKVSDQTHSYIDKVKQGKGNGGRIIQAFNSRRSSAPNTSEETQELGNIFDSVGKEGAEKRGIIEQSFYHTHSDLKKQKFDIEFSGTTAVACIISPNGVLTCANIGDSRAILLSESKGEWSFTALSRDHKPEDPSEYERILKYGGRVEAYKDEFGEDYGPKRVWLKSENLPGLAMSRSFGDLCACRAGVVQSPEFREHKLTKEDRAIVLASDGVWEFLSNKDVMNILIPYLESNKEVEGINEVVKKSVAHWKKEDTVIDDITIVLAKISSGSRKEMKTFHTSSHVKSQHDLKLGPNFYNLHS</sequence>
<dbReference type="InterPro" id="IPR036457">
    <property type="entry name" value="PPM-type-like_dom_sf"/>
</dbReference>
<proteinExistence type="inferred from homology"/>
<evidence type="ECO:0000313" key="9">
    <source>
        <dbReference type="EMBL" id="CAI2387499.1"/>
    </source>
</evidence>
<dbReference type="Proteomes" id="UP001295684">
    <property type="component" value="Unassembled WGS sequence"/>
</dbReference>
<comment type="caution">
    <text evidence="9">The sequence shown here is derived from an EMBL/GenBank/DDBJ whole genome shotgun (WGS) entry which is preliminary data.</text>
</comment>
<dbReference type="GO" id="GO:0004722">
    <property type="term" value="F:protein serine/threonine phosphatase activity"/>
    <property type="evidence" value="ECO:0007669"/>
    <property type="project" value="InterPro"/>
</dbReference>
<evidence type="ECO:0000256" key="1">
    <source>
        <dbReference type="ARBA" id="ARBA00004170"/>
    </source>
</evidence>
<dbReference type="AlphaFoldDB" id="A0AAD2DAR2"/>
<dbReference type="InterPro" id="IPR001932">
    <property type="entry name" value="PPM-type_phosphatase-like_dom"/>
</dbReference>
<keyword evidence="5" id="KW-0472">Membrane</keyword>
<feature type="compositionally biased region" description="Basic and acidic residues" evidence="7">
    <location>
        <begin position="168"/>
        <end position="178"/>
    </location>
</feature>
<dbReference type="GO" id="GO:0046872">
    <property type="term" value="F:metal ion binding"/>
    <property type="evidence" value="ECO:0007669"/>
    <property type="project" value="UniProtKB-KW"/>
</dbReference>
<organism evidence="9 10">
    <name type="scientific">Euplotes crassus</name>
    <dbReference type="NCBI Taxonomy" id="5936"/>
    <lineage>
        <taxon>Eukaryota</taxon>
        <taxon>Sar</taxon>
        <taxon>Alveolata</taxon>
        <taxon>Ciliophora</taxon>
        <taxon>Intramacronucleata</taxon>
        <taxon>Spirotrichea</taxon>
        <taxon>Hypotrichia</taxon>
        <taxon>Euplotida</taxon>
        <taxon>Euplotidae</taxon>
        <taxon>Moneuplotes</taxon>
    </lineage>
</organism>
<dbReference type="PROSITE" id="PS01032">
    <property type="entry name" value="PPM_1"/>
    <property type="match status" value="1"/>
</dbReference>
<dbReference type="PROSITE" id="PS51746">
    <property type="entry name" value="PPM_2"/>
    <property type="match status" value="1"/>
</dbReference>
<dbReference type="CDD" id="cd00143">
    <property type="entry name" value="PP2Cc"/>
    <property type="match status" value="1"/>
</dbReference>
<dbReference type="Pfam" id="PF00481">
    <property type="entry name" value="PP2C"/>
    <property type="match status" value="1"/>
</dbReference>
<feature type="compositionally biased region" description="Basic and acidic residues" evidence="7">
    <location>
        <begin position="197"/>
        <end position="211"/>
    </location>
</feature>
<evidence type="ECO:0000256" key="6">
    <source>
        <dbReference type="RuleBase" id="RU003465"/>
    </source>
</evidence>
<dbReference type="InterPro" id="IPR015655">
    <property type="entry name" value="PP2C"/>
</dbReference>
<dbReference type="PANTHER" id="PTHR47992">
    <property type="entry name" value="PROTEIN PHOSPHATASE"/>
    <property type="match status" value="1"/>
</dbReference>
<dbReference type="Gene3D" id="3.60.40.10">
    <property type="entry name" value="PPM-type phosphatase domain"/>
    <property type="match status" value="1"/>
</dbReference>
<evidence type="ECO:0000256" key="2">
    <source>
        <dbReference type="ARBA" id="ARBA00022723"/>
    </source>
</evidence>
<evidence type="ECO:0000313" key="10">
    <source>
        <dbReference type="Proteomes" id="UP001295684"/>
    </source>
</evidence>
<comment type="subcellular location">
    <subcellularLocation>
        <location evidence="1">Membrane</location>
        <topology evidence="1">Peripheral membrane protein</topology>
    </subcellularLocation>
</comment>
<evidence type="ECO:0000259" key="8">
    <source>
        <dbReference type="PROSITE" id="PS51746"/>
    </source>
</evidence>
<protein>
    <recommendedName>
        <fullName evidence="8">PPM-type phosphatase domain-containing protein</fullName>
    </recommendedName>
</protein>
<accession>A0AAD2DAR2</accession>
<dbReference type="GO" id="GO:0016020">
    <property type="term" value="C:membrane"/>
    <property type="evidence" value="ECO:0007669"/>
    <property type="project" value="UniProtKB-SubCell"/>
</dbReference>
<dbReference type="SMART" id="SM00332">
    <property type="entry name" value="PP2Cc"/>
    <property type="match status" value="1"/>
</dbReference>
<keyword evidence="2" id="KW-0479">Metal-binding</keyword>
<dbReference type="SUPFAM" id="SSF81606">
    <property type="entry name" value="PP2C-like"/>
    <property type="match status" value="1"/>
</dbReference>
<evidence type="ECO:0000256" key="3">
    <source>
        <dbReference type="ARBA" id="ARBA00022801"/>
    </source>
</evidence>
<evidence type="ECO:0000256" key="4">
    <source>
        <dbReference type="ARBA" id="ARBA00022912"/>
    </source>
</evidence>
<evidence type="ECO:0000256" key="5">
    <source>
        <dbReference type="ARBA" id="ARBA00023136"/>
    </source>
</evidence>
<keyword evidence="4 6" id="KW-0904">Protein phosphatase</keyword>